<keyword evidence="1" id="KW-0456">Lyase</keyword>
<dbReference type="InterPro" id="IPR032466">
    <property type="entry name" value="Metal_Hydrolase"/>
</dbReference>
<evidence type="ECO:0000313" key="4">
    <source>
        <dbReference type="EMBL" id="CAB4816076.1"/>
    </source>
</evidence>
<dbReference type="Pfam" id="PF04909">
    <property type="entry name" value="Amidohydro_2"/>
    <property type="match status" value="1"/>
</dbReference>
<name>A0A6J7GMP1_9ZZZZ</name>
<accession>A0A6J7GMP1</accession>
<organism evidence="5">
    <name type="scientific">freshwater metagenome</name>
    <dbReference type="NCBI Taxonomy" id="449393"/>
    <lineage>
        <taxon>unclassified sequences</taxon>
        <taxon>metagenomes</taxon>
        <taxon>ecological metagenomes</taxon>
    </lineage>
</organism>
<dbReference type="GO" id="GO:0016787">
    <property type="term" value="F:hydrolase activity"/>
    <property type="evidence" value="ECO:0007669"/>
    <property type="project" value="InterPro"/>
</dbReference>
<sequence>MQINDLILISVDDHLVEPPDMFVDHIPAKYADRAPKVVRTEDGADVWVFEGAVIPNVGLNAVAGRPKEEYGIEPTAFDEMRRGCFDVHERVKDMSAAGVLGSMNFPSFPGFSGRLFSAIPDKDLALAVIRAYNDWHVDTWCGAYPDRFIPNPLPVLWDAELAAQEVRRLAKKGVHSVTFTENPAALGYPSYHNDFWDPFWTAVSDENVVVSVHLGSSGQLAFTAPDAPVDVMITLQPMNICSAAADILWSRVIKQFPSIRFALTEGGTGWIPYFMERLDRTYDMHRAWTGQDFGDRLPSEVFREHFLTCFIVDPVGVEMRNKIGIDSVCWELDYPHSDSSWPNPAESLLQVAGNVPADELAKMTHENAMRWYSFDPFQHRTKAQSTVGALRAEVAGHDVETRPYDKGRFERTGSGIDVGDLVQRATA</sequence>
<gene>
    <name evidence="3" type="ORF">UFOPK2754_01929</name>
    <name evidence="4" type="ORF">UFOPK3139_00363</name>
    <name evidence="5" type="ORF">UFOPK3543_01308</name>
</gene>
<protein>
    <submittedName>
        <fullName evidence="5">Unannotated protein</fullName>
    </submittedName>
</protein>
<dbReference type="InterPro" id="IPR006680">
    <property type="entry name" value="Amidohydro-rel"/>
</dbReference>
<evidence type="ECO:0000256" key="1">
    <source>
        <dbReference type="ARBA" id="ARBA00023239"/>
    </source>
</evidence>
<dbReference type="EMBL" id="CAFBMH010000040">
    <property type="protein sequence ID" value="CAB4908296.1"/>
    <property type="molecule type" value="Genomic_DNA"/>
</dbReference>
<dbReference type="EMBL" id="CAFABA010000008">
    <property type="protein sequence ID" value="CAB4816076.1"/>
    <property type="molecule type" value="Genomic_DNA"/>
</dbReference>
<dbReference type="EMBL" id="CAEZYR010000072">
    <property type="protein sequence ID" value="CAB4753273.1"/>
    <property type="molecule type" value="Genomic_DNA"/>
</dbReference>
<dbReference type="GO" id="GO:0005737">
    <property type="term" value="C:cytoplasm"/>
    <property type="evidence" value="ECO:0007669"/>
    <property type="project" value="TreeGrafter"/>
</dbReference>
<evidence type="ECO:0000259" key="2">
    <source>
        <dbReference type="Pfam" id="PF04909"/>
    </source>
</evidence>
<dbReference type="InterPro" id="IPR032465">
    <property type="entry name" value="ACMSD"/>
</dbReference>
<dbReference type="AlphaFoldDB" id="A0A6J7GMP1"/>
<feature type="domain" description="Amidohydrolase-related" evidence="2">
    <location>
        <begin position="79"/>
        <end position="374"/>
    </location>
</feature>
<dbReference type="PANTHER" id="PTHR21240">
    <property type="entry name" value="2-AMINO-3-CARBOXYLMUCONATE-6-SEMIALDEHYDE DECARBOXYLASE"/>
    <property type="match status" value="1"/>
</dbReference>
<reference evidence="5" key="1">
    <citation type="submission" date="2020-05" db="EMBL/GenBank/DDBJ databases">
        <authorList>
            <person name="Chiriac C."/>
            <person name="Salcher M."/>
            <person name="Ghai R."/>
            <person name="Kavagutti S V."/>
        </authorList>
    </citation>
    <scope>NUCLEOTIDE SEQUENCE</scope>
</reference>
<dbReference type="GO" id="GO:0016831">
    <property type="term" value="F:carboxy-lyase activity"/>
    <property type="evidence" value="ECO:0007669"/>
    <property type="project" value="InterPro"/>
</dbReference>
<proteinExistence type="predicted"/>
<evidence type="ECO:0000313" key="3">
    <source>
        <dbReference type="EMBL" id="CAB4753273.1"/>
    </source>
</evidence>
<dbReference type="Gene3D" id="3.20.20.140">
    <property type="entry name" value="Metal-dependent hydrolases"/>
    <property type="match status" value="1"/>
</dbReference>
<dbReference type="GO" id="GO:0019748">
    <property type="term" value="P:secondary metabolic process"/>
    <property type="evidence" value="ECO:0007669"/>
    <property type="project" value="TreeGrafter"/>
</dbReference>
<dbReference type="SUPFAM" id="SSF51556">
    <property type="entry name" value="Metallo-dependent hydrolases"/>
    <property type="match status" value="1"/>
</dbReference>
<evidence type="ECO:0000313" key="5">
    <source>
        <dbReference type="EMBL" id="CAB4908296.1"/>
    </source>
</evidence>
<dbReference type="PANTHER" id="PTHR21240:SF28">
    <property type="entry name" value="ISO-OROTATE DECARBOXYLASE (EUROFUNG)"/>
    <property type="match status" value="1"/>
</dbReference>